<dbReference type="Gene3D" id="1.25.40.10">
    <property type="entry name" value="Tetratricopeptide repeat domain"/>
    <property type="match status" value="2"/>
</dbReference>
<keyword evidence="1" id="KW-0677">Repeat</keyword>
<protein>
    <recommendedName>
        <fullName evidence="4">HCP-like protein</fullName>
    </recommendedName>
</protein>
<dbReference type="Pfam" id="PF08238">
    <property type="entry name" value="Sel1"/>
    <property type="match status" value="7"/>
</dbReference>
<dbReference type="OrthoDB" id="272077at2759"/>
<name>A0A1E4SZ11_9ASCO</name>
<evidence type="ECO:0000313" key="3">
    <source>
        <dbReference type="Proteomes" id="UP000094801"/>
    </source>
</evidence>
<dbReference type="SMART" id="SM00671">
    <property type="entry name" value="SEL1"/>
    <property type="match status" value="7"/>
</dbReference>
<evidence type="ECO:0000313" key="2">
    <source>
        <dbReference type="EMBL" id="ODV84746.1"/>
    </source>
</evidence>
<sequence>MVQSTNKDSLVSKEKVSPTESLAVYTHHLFETLNLKAQEFNKNSIVSPTLHYTYLNSSRSLSPRGLRDRFSRSLSIESLLEMYTKNSLKTRDPNIQFTYAQVLIRSYVTLDINSIEDLKTTKVYLQEAEEALKRSSRGGCIEAQYLLGDLYSVGLFGKPDLQSSLFFFEIAGKSKHAESAYRAALCYKNGWGCFPDSRKVIRYFEIAALNNHPIAMMELGRYCFHGLMGMPDDNSTKRLGISWLKRATEVASDLSCSSPYELGLIFLNGFKDIVIKDTAYAIKLFFKAANLGHSKSASLLGRIYETGEIVEFNPELSIHFYNMAAELGDPEGMMGLSSWYFVGSQNLDQDEDEAFAWAFKAAELGSIKGMRSLARYYERGVGCTPNRKKCAFWNEKAKACEVSLE</sequence>
<accession>A0A1E4SZ11</accession>
<evidence type="ECO:0000256" key="1">
    <source>
        <dbReference type="ARBA" id="ARBA00022737"/>
    </source>
</evidence>
<reference evidence="3" key="1">
    <citation type="submission" date="2016-04" db="EMBL/GenBank/DDBJ databases">
        <title>Comparative genomics of biotechnologically important yeasts.</title>
        <authorList>
            <consortium name="DOE Joint Genome Institute"/>
            <person name="Riley R."/>
            <person name="Haridas S."/>
            <person name="Wolfe K.H."/>
            <person name="Lopes M.R."/>
            <person name="Hittinger C.T."/>
            <person name="Goker M."/>
            <person name="Salamov A."/>
            <person name="Wisecaver J."/>
            <person name="Long T.M."/>
            <person name="Aerts A.L."/>
            <person name="Barry K."/>
            <person name="Choi C."/>
            <person name="Clum A."/>
            <person name="Coughlan A.Y."/>
            <person name="Deshpande S."/>
            <person name="Douglass A.P."/>
            <person name="Hanson S.J."/>
            <person name="Klenk H.-P."/>
            <person name="Labutti K."/>
            <person name="Lapidus A."/>
            <person name="Lindquist E."/>
            <person name="Lipzen A."/>
            <person name="Meier-Kolthoff J.P."/>
            <person name="Ohm R.A."/>
            <person name="Otillar R.P."/>
            <person name="Pangilinan J."/>
            <person name="Peng Y."/>
            <person name="Rokas A."/>
            <person name="Rosa C.A."/>
            <person name="Scheuner C."/>
            <person name="Sibirny A.A."/>
            <person name="Slot J.C."/>
            <person name="Stielow J.B."/>
            <person name="Sun H."/>
            <person name="Kurtzman C.P."/>
            <person name="Blackwell M."/>
            <person name="Grigoriev I.V."/>
            <person name="Jeffries T.W."/>
        </authorList>
    </citation>
    <scope>NUCLEOTIDE SEQUENCE [LARGE SCALE GENOMIC DNA]</scope>
    <source>
        <strain evidence="3">NRRL YB-2248</strain>
    </source>
</reference>
<dbReference type="InterPro" id="IPR006597">
    <property type="entry name" value="Sel1-like"/>
</dbReference>
<gene>
    <name evidence="2" type="ORF">CANARDRAFT_200100</name>
</gene>
<proteinExistence type="predicted"/>
<dbReference type="PANTHER" id="PTHR46430">
    <property type="entry name" value="PROTEIN SKT5-RELATED"/>
    <property type="match status" value="1"/>
</dbReference>
<dbReference type="EMBL" id="KV453855">
    <property type="protein sequence ID" value="ODV84746.1"/>
    <property type="molecule type" value="Genomic_DNA"/>
</dbReference>
<dbReference type="AlphaFoldDB" id="A0A1E4SZ11"/>
<keyword evidence="3" id="KW-1185">Reference proteome</keyword>
<dbReference type="SUPFAM" id="SSF81901">
    <property type="entry name" value="HCP-like"/>
    <property type="match status" value="2"/>
</dbReference>
<dbReference type="InterPro" id="IPR011990">
    <property type="entry name" value="TPR-like_helical_dom_sf"/>
</dbReference>
<dbReference type="InterPro" id="IPR051726">
    <property type="entry name" value="Chitin_Synth_Reg"/>
</dbReference>
<organism evidence="2 3">
    <name type="scientific">[Candida] arabinofermentans NRRL YB-2248</name>
    <dbReference type="NCBI Taxonomy" id="983967"/>
    <lineage>
        <taxon>Eukaryota</taxon>
        <taxon>Fungi</taxon>
        <taxon>Dikarya</taxon>
        <taxon>Ascomycota</taxon>
        <taxon>Saccharomycotina</taxon>
        <taxon>Pichiomycetes</taxon>
        <taxon>Pichiales</taxon>
        <taxon>Pichiaceae</taxon>
        <taxon>Ogataea</taxon>
        <taxon>Ogataea/Candida clade</taxon>
    </lineage>
</organism>
<dbReference type="PANTHER" id="PTHR46430:SF1">
    <property type="entry name" value="CHITIN SYNTHASE REGULATOR SKT5-RELATED"/>
    <property type="match status" value="1"/>
</dbReference>
<dbReference type="Proteomes" id="UP000094801">
    <property type="component" value="Unassembled WGS sequence"/>
</dbReference>
<evidence type="ECO:0008006" key="4">
    <source>
        <dbReference type="Google" id="ProtNLM"/>
    </source>
</evidence>
<dbReference type="STRING" id="983967.A0A1E4SZ11"/>